<evidence type="ECO:0000256" key="2">
    <source>
        <dbReference type="SAM" id="SignalP"/>
    </source>
</evidence>
<dbReference type="InterPro" id="IPR025164">
    <property type="entry name" value="Toastrack_DUF4097"/>
</dbReference>
<evidence type="ECO:0000313" key="4">
    <source>
        <dbReference type="EMBL" id="RXK53845.1"/>
    </source>
</evidence>
<feature type="coiled-coil region" evidence="1">
    <location>
        <begin position="253"/>
        <end position="280"/>
    </location>
</feature>
<organism evidence="4 5">
    <name type="scientific">Oleiharenicola lentus</name>
    <dbReference type="NCBI Taxonomy" id="2508720"/>
    <lineage>
        <taxon>Bacteria</taxon>
        <taxon>Pseudomonadati</taxon>
        <taxon>Verrucomicrobiota</taxon>
        <taxon>Opitutia</taxon>
        <taxon>Opitutales</taxon>
        <taxon>Opitutaceae</taxon>
        <taxon>Oleiharenicola</taxon>
    </lineage>
</organism>
<feature type="domain" description="DUF4097" evidence="3">
    <location>
        <begin position="142"/>
        <end position="237"/>
    </location>
</feature>
<feature type="signal peptide" evidence="2">
    <location>
        <begin position="1"/>
        <end position="26"/>
    </location>
</feature>
<keyword evidence="1" id="KW-0175">Coiled coil</keyword>
<keyword evidence="5" id="KW-1185">Reference proteome</keyword>
<proteinExistence type="predicted"/>
<reference evidence="4 5" key="1">
    <citation type="submission" date="2019-01" db="EMBL/GenBank/DDBJ databases">
        <title>Lacunisphaera sp. strain TWA-58.</title>
        <authorList>
            <person name="Chen W.-M."/>
        </authorList>
    </citation>
    <scope>NUCLEOTIDE SEQUENCE [LARGE SCALE GENOMIC DNA]</scope>
    <source>
        <strain evidence="4 5">TWA-58</strain>
    </source>
</reference>
<dbReference type="Pfam" id="PF13349">
    <property type="entry name" value="DUF4097"/>
    <property type="match status" value="1"/>
</dbReference>
<evidence type="ECO:0000256" key="1">
    <source>
        <dbReference type="SAM" id="Coils"/>
    </source>
</evidence>
<accession>A0A4Q1C634</accession>
<feature type="chain" id="PRO_5020343845" description="DUF4097 domain-containing protein" evidence="2">
    <location>
        <begin position="27"/>
        <end position="359"/>
    </location>
</feature>
<dbReference type="EMBL" id="SDHX01000002">
    <property type="protein sequence ID" value="RXK53845.1"/>
    <property type="molecule type" value="Genomic_DNA"/>
</dbReference>
<evidence type="ECO:0000259" key="3">
    <source>
        <dbReference type="Pfam" id="PF13349"/>
    </source>
</evidence>
<name>A0A4Q1C634_9BACT</name>
<dbReference type="OrthoDB" id="190561at2"/>
<comment type="caution">
    <text evidence="4">The sequence shown here is derived from an EMBL/GenBank/DDBJ whole genome shotgun (WGS) entry which is preliminary data.</text>
</comment>
<evidence type="ECO:0000313" key="5">
    <source>
        <dbReference type="Proteomes" id="UP000290218"/>
    </source>
</evidence>
<gene>
    <name evidence="4" type="ORF">ESB00_19380</name>
</gene>
<dbReference type="AlphaFoldDB" id="A0A4Q1C634"/>
<dbReference type="RefSeq" id="WP_129049877.1">
    <property type="nucleotide sequence ID" value="NZ_SDHX01000002.1"/>
</dbReference>
<dbReference type="Proteomes" id="UP000290218">
    <property type="component" value="Unassembled WGS sequence"/>
</dbReference>
<sequence>MNSRFYLRLAGLLAATALLLSPGLRAADEETETDGATARVKFSDPGIPGTLKLSIPWAELHIIGTDGNEVIVTSSLDQKGRAEVDDEGFRRLDEDVTFELAEKDNVAVVTVAGDNAWASHGAEFMIKVPRNTNLVLRTSLGGEILVDGVEGDLDINSMNGEVTLRDIASSAVVNTLNGEISATFKSAPVKPVSLSTLNGEIDVRLPGDTKANLRMRTHNGSIRTNFPDKVLQTKTEKVTGSSAPVAVSSDDVHRELSREQARINKEVARARRDAAKATADAVKAATEATKEAIEAAVEASVNVNVNLDGVVPVAPAAPVPPIPPLPNFGGKSIVGTLNGGGVDIKLTSMNGTITLRQVK</sequence>
<keyword evidence="2" id="KW-0732">Signal</keyword>
<protein>
    <recommendedName>
        <fullName evidence="3">DUF4097 domain-containing protein</fullName>
    </recommendedName>
</protein>